<evidence type="ECO:0000256" key="10">
    <source>
        <dbReference type="ARBA" id="ARBA00023136"/>
    </source>
</evidence>
<keyword evidence="4" id="KW-1003">Cell membrane</keyword>
<evidence type="ECO:0000256" key="6">
    <source>
        <dbReference type="ARBA" id="ARBA00022723"/>
    </source>
</evidence>
<evidence type="ECO:0000256" key="3">
    <source>
        <dbReference type="ARBA" id="ARBA00007561"/>
    </source>
</evidence>
<dbReference type="Pfam" id="PF22901">
    <property type="entry name" value="dsrm_Ferlin"/>
    <property type="match status" value="1"/>
</dbReference>
<protein>
    <submittedName>
        <fullName evidence="15">Fer-1-like protein 5</fullName>
    </submittedName>
</protein>
<organism evidence="15 16">
    <name type="scientific">Tupaia chinensis</name>
    <name type="common">Chinese tree shrew</name>
    <name type="synonym">Tupaia belangeri chinensis</name>
    <dbReference type="NCBI Taxonomy" id="246437"/>
    <lineage>
        <taxon>Eukaryota</taxon>
        <taxon>Metazoa</taxon>
        <taxon>Chordata</taxon>
        <taxon>Craniata</taxon>
        <taxon>Vertebrata</taxon>
        <taxon>Euteleostomi</taxon>
        <taxon>Mammalia</taxon>
        <taxon>Eutheria</taxon>
        <taxon>Euarchontoglires</taxon>
        <taxon>Scandentia</taxon>
        <taxon>Tupaiidae</taxon>
        <taxon>Tupaia</taxon>
    </lineage>
</organism>
<dbReference type="InterPro" id="IPR006614">
    <property type="entry name" value="Peroxin/Ferlin"/>
</dbReference>
<evidence type="ECO:0000256" key="8">
    <source>
        <dbReference type="ARBA" id="ARBA00022837"/>
    </source>
</evidence>
<dbReference type="InParanoid" id="L8YB13"/>
<accession>L8YB13</accession>
<dbReference type="InterPro" id="IPR037724">
    <property type="entry name" value="C2E_Ferlin"/>
</dbReference>
<dbReference type="InterPro" id="IPR037721">
    <property type="entry name" value="Ferlin"/>
</dbReference>
<sequence length="1987" mass="228918">MYLPITALFFSLSVDSIAMGGGGGNTFIGLATIPLKPLVKQPSEVLFVKDLTLLNHSMTSTDCTVTLQVALMTKKDIEKTGDEDLLGLTMREAARQKLLVPSSPEQRALSSKPQHFQVRVKVFEARQLMGNNIQPVVKVTIGGQEQHTRLKMGNNPFFNETFFQNFHEVPAKFFDEVISIQTDIGYIYHSPGHTLLRKWLGLCNPHKPGSGVTGYLKVTICALGVGDQALVDQKLPYGADDTSIRIFKSAAAPIHAAYLQFFIYCAEDLLLKKNLSVNPMLEVELIGEKLKTNVQTKTENPIWNQILTFQIQLPCLSSYIRFRVLDCSAKNCQDEIGTASLYLNQISSTGEELEGKQRMFSGFLPCFGPSFLTLHGGKKAPFRIQDGTCIPDSVRDGLAYRGRVFLELITQVKSHQDSRMKDLSQEVTRIEKHQNRQKYGLCVVFLSCTMMPNFKDLIQFEVSIGHYGNKTDLGYKPLVSTTQYSPVIHDGDIYHYVPWYNTKPVVAVTSNWEDVSFRMNCLNLLHFTRDRLKANLDTLKSMRNPRDPALLHQWQKLLRELVEDCKRPLPCMTDQPKATDLDRKRWHLRSLLLVELAQKAKEAKPRDMVATVEGWLHRLNAVLPEPQMSLPDVMIWLMAKEERVAYARVPAHTILFSPAGPLHSGRFCGKIQSLLLQYPEGEGQPDTLPAHLRVCMWLGNVTDSKELQLLRKGTMVVYAETYENQAKYKDQWGQQGLYRCPNFSDVTGQKSVPKTDFKVPVGWHWQDSWRVEPQRRLLLDTDINKSQVLEEVYENQVRNAAGAWVPAATPNTDVNGEPVEARENVKCPQGWHFKKNWIAELNHAVDSEGWEYGVGIPPSGLPHVWSSVEKTYHSCRRRRWVRVRFRNHTELSKEQETLSFLQLQGPDLAKEEGWEYGTFGSKFHLDPQPQSRFRRRCWHRRLAPNKDKGVAPIFLLEGSLAMDLKQQTKKEEDSKSWRRSIGESWKRAPEDTRPPPMPFIYYTFDKPHYYQLFCYIYQARDLTSSQSPAFQGPFIRVVFLNHSQRTQMLGSSAAPTWAQTLIFQHLLLYENPEDTRASPPLVVLELWQQDSWGKESLWGRSMWPPLVWLDLQDRSLRPMRWHPLVRELGEEEGEILASCELILETEKLREKHMPILSVPWKNGICTLPKSIQPTLRKTAIEVLAWGLRNMKVASSPQLLVECGEETLRTEPIRDFQTNPNFPEPTLFFTVFMPTEEAYALPLVLKVEDNWYFGRRTVVGQARVDFLQPYFCDPWAQHYVVPRPPGMALPFLGYFYEKFWYKSTKTEEEYEHEVDWWSKLFWATGDEHKSLKYKYRDYHTIKVYDCELEAVPAFQGLQDFCQTFKLYQEQPRLDSPVVGEFKGLFRIYPFPENPDAAKPPRQFSVWPDREDFPQSCLVRVYVVRAINLQPQDYNGLCDPYVVLKLGQMTLGNRDVYQPNTVDPVFGMLFELTCNIPLEKDLEVQLYDFDLLSPDDKIGTTVIDLENRLLSGFGARCGLSKSYCQSGPFKWRDQMPPSYLLDRYAKRKGLPPPVFNADEDSVFYNGRTFRLKSFEPKTPNIHGLGSKKERLALYILNTQRLVPEHVETRTLYSDSQPGIDQGKVQMWVDIFPTKLGPPGPPVNISPRKPKRYELRCVIWKTANVDLMRDTLSKEKTSDIYIKGWLYGLEKDVQKTDIHYHSVTGEAYFNWRFIFTMDYLAAERVCVQSQKDYIWSLDPTSMKFPARLIIQVWDNDVFSPDDFIGVLELDLSDMPLPARHAKQCTIKMMEADPKWRHFLRHKHFSLFTKRTVTGWWPCQASDGGKWRLSGKVKMTLEILSEKEASIKPAGRGQSEPNQYPTLQPPPPPALIMPSLLHTDSRIYTSLMWLRSPIRYFCHVFWKRYRFQIILLSAIATIGLMLFNFIYSAPHYLAMTWVKPELRLNPPISIVNLITSLNTSNDSSTILTTQDPNLKSTTHQQLNSSRSTRII</sequence>
<dbReference type="InterPro" id="IPR032362">
    <property type="entry name" value="Ferlin_C"/>
</dbReference>
<evidence type="ECO:0000313" key="16">
    <source>
        <dbReference type="Proteomes" id="UP000011518"/>
    </source>
</evidence>
<feature type="signal peptide" evidence="13">
    <location>
        <begin position="1"/>
        <end position="20"/>
    </location>
</feature>
<keyword evidence="13" id="KW-0732">Signal</keyword>
<dbReference type="Proteomes" id="UP000011518">
    <property type="component" value="Unassembled WGS sequence"/>
</dbReference>
<feature type="transmembrane region" description="Helical" evidence="12">
    <location>
        <begin position="1901"/>
        <end position="1923"/>
    </location>
</feature>
<keyword evidence="16" id="KW-1185">Reference proteome</keyword>
<comment type="subcellular location">
    <subcellularLocation>
        <location evidence="2">Cell membrane</location>
    </subcellularLocation>
    <subcellularLocation>
        <location evidence="1">Membrane</location>
        <topology evidence="1">Single-pass membrane protein</topology>
    </subcellularLocation>
</comment>
<dbReference type="GO" id="GO:0005886">
    <property type="term" value="C:plasma membrane"/>
    <property type="evidence" value="ECO:0007669"/>
    <property type="project" value="UniProtKB-SubCell"/>
</dbReference>
<dbReference type="GO" id="GO:0061025">
    <property type="term" value="P:membrane fusion"/>
    <property type="evidence" value="ECO:0007669"/>
    <property type="project" value="TreeGrafter"/>
</dbReference>
<reference evidence="16" key="1">
    <citation type="submission" date="2012-07" db="EMBL/GenBank/DDBJ databases">
        <title>Genome of the Chinese tree shrew, a rising model animal genetically related to primates.</title>
        <authorList>
            <person name="Zhang G."/>
            <person name="Fan Y."/>
            <person name="Yao Y."/>
            <person name="Huang Z."/>
        </authorList>
    </citation>
    <scope>NUCLEOTIDE SEQUENCE [LARGE SCALE GENOMIC DNA]</scope>
</reference>
<dbReference type="InterPro" id="IPR037725">
    <property type="entry name" value="C2F_Ferlin"/>
</dbReference>
<dbReference type="InterPro" id="IPR037720">
    <property type="entry name" value="C2B_Ferlin"/>
</dbReference>
<evidence type="ECO:0000256" key="12">
    <source>
        <dbReference type="SAM" id="Phobius"/>
    </source>
</evidence>
<feature type="domain" description="C2" evidence="14">
    <location>
        <begin position="1634"/>
        <end position="1782"/>
    </location>
</feature>
<dbReference type="STRING" id="246437.L8YB13"/>
<dbReference type="SMART" id="SM00694">
    <property type="entry name" value="DysFC"/>
    <property type="match status" value="2"/>
</dbReference>
<proteinExistence type="inferred from homology"/>
<dbReference type="InterPro" id="IPR012561">
    <property type="entry name" value="Ferlin_B-domain"/>
</dbReference>
<keyword evidence="7" id="KW-0677">Repeat</keyword>
<evidence type="ECO:0000256" key="2">
    <source>
        <dbReference type="ARBA" id="ARBA00004236"/>
    </source>
</evidence>
<keyword evidence="5 12" id="KW-0812">Transmembrane</keyword>
<evidence type="ECO:0000256" key="13">
    <source>
        <dbReference type="SAM" id="SignalP"/>
    </source>
</evidence>
<keyword evidence="10 12" id="KW-0472">Membrane</keyword>
<dbReference type="SMART" id="SM01201">
    <property type="entry name" value="FerB"/>
    <property type="match status" value="1"/>
</dbReference>
<dbReference type="SUPFAM" id="SSF49562">
    <property type="entry name" value="C2 domain (Calcium/lipid-binding domain, CaLB)"/>
    <property type="match status" value="6"/>
</dbReference>
<feature type="domain" description="C2" evidence="14">
    <location>
        <begin position="1161"/>
        <end position="1278"/>
    </location>
</feature>
<dbReference type="CDD" id="cd04011">
    <property type="entry name" value="C2B_Ferlin"/>
    <property type="match status" value="1"/>
</dbReference>
<dbReference type="CDD" id="cd08374">
    <property type="entry name" value="C2F_Ferlin"/>
    <property type="match status" value="1"/>
</dbReference>
<name>L8YB13_TUPCH</name>
<feature type="region of interest" description="Disordered" evidence="11">
    <location>
        <begin position="967"/>
        <end position="990"/>
    </location>
</feature>
<evidence type="ECO:0000259" key="14">
    <source>
        <dbReference type="PROSITE" id="PS50004"/>
    </source>
</evidence>
<dbReference type="InterPro" id="IPR012968">
    <property type="entry name" value="FerIin_dom"/>
</dbReference>
<evidence type="ECO:0000313" key="15">
    <source>
        <dbReference type="EMBL" id="ELV11536.1"/>
    </source>
</evidence>
<evidence type="ECO:0000256" key="1">
    <source>
        <dbReference type="ARBA" id="ARBA00004167"/>
    </source>
</evidence>
<dbReference type="Pfam" id="PF08165">
    <property type="entry name" value="FerA"/>
    <property type="match status" value="1"/>
</dbReference>
<dbReference type="PANTHER" id="PTHR12546:SF34">
    <property type="entry name" value="FER-1-LIKE PROTEIN 5"/>
    <property type="match status" value="1"/>
</dbReference>
<reference evidence="16" key="2">
    <citation type="journal article" date="2013" name="Nat. Commun.">
        <title>Genome of the Chinese tree shrew.</title>
        <authorList>
            <person name="Fan Y."/>
            <person name="Huang Z.Y."/>
            <person name="Cao C.C."/>
            <person name="Chen C.S."/>
            <person name="Chen Y.X."/>
            <person name="Fan D.D."/>
            <person name="He J."/>
            <person name="Hou H.L."/>
            <person name="Hu L."/>
            <person name="Hu X.T."/>
            <person name="Jiang X.T."/>
            <person name="Lai R."/>
            <person name="Lang Y.S."/>
            <person name="Liang B."/>
            <person name="Liao S.G."/>
            <person name="Mu D."/>
            <person name="Ma Y.Y."/>
            <person name="Niu Y.Y."/>
            <person name="Sun X.Q."/>
            <person name="Xia J.Q."/>
            <person name="Xiao J."/>
            <person name="Xiong Z.Q."/>
            <person name="Xu L."/>
            <person name="Yang L."/>
            <person name="Zhang Y."/>
            <person name="Zhao W."/>
            <person name="Zhao X.D."/>
            <person name="Zheng Y.T."/>
            <person name="Zhou J.M."/>
            <person name="Zhu Y.B."/>
            <person name="Zhang G.J."/>
            <person name="Wang J."/>
            <person name="Yao Y.G."/>
        </authorList>
    </citation>
    <scope>NUCLEOTIDE SEQUENCE [LARGE SCALE GENOMIC DNA]</scope>
</reference>
<dbReference type="InterPro" id="IPR035892">
    <property type="entry name" value="C2_domain_sf"/>
</dbReference>
<keyword evidence="9 12" id="KW-1133">Transmembrane helix</keyword>
<evidence type="ECO:0000256" key="4">
    <source>
        <dbReference type="ARBA" id="ARBA00022475"/>
    </source>
</evidence>
<dbReference type="SMART" id="SM00693">
    <property type="entry name" value="DysFN"/>
    <property type="match status" value="2"/>
</dbReference>
<dbReference type="Gene3D" id="2.60.40.150">
    <property type="entry name" value="C2 domain"/>
    <property type="match status" value="5"/>
</dbReference>
<keyword evidence="8" id="KW-0106">Calcium</keyword>
<evidence type="ECO:0000256" key="7">
    <source>
        <dbReference type="ARBA" id="ARBA00022737"/>
    </source>
</evidence>
<evidence type="ECO:0000256" key="11">
    <source>
        <dbReference type="SAM" id="MobiDB-lite"/>
    </source>
</evidence>
<evidence type="ECO:0000256" key="5">
    <source>
        <dbReference type="ARBA" id="ARBA00022692"/>
    </source>
</evidence>
<dbReference type="GO" id="GO:0007009">
    <property type="term" value="P:plasma membrane organization"/>
    <property type="evidence" value="ECO:0007669"/>
    <property type="project" value="TreeGrafter"/>
</dbReference>
<dbReference type="EMBL" id="KB365080">
    <property type="protein sequence ID" value="ELV11536.1"/>
    <property type="molecule type" value="Genomic_DNA"/>
</dbReference>
<evidence type="ECO:0000256" key="9">
    <source>
        <dbReference type="ARBA" id="ARBA00022989"/>
    </source>
</evidence>
<comment type="similarity">
    <text evidence="3">Belongs to the ferlin family.</text>
</comment>
<dbReference type="Pfam" id="PF08150">
    <property type="entry name" value="FerB"/>
    <property type="match status" value="1"/>
</dbReference>
<gene>
    <name evidence="15" type="ORF">TREES_T100005898</name>
</gene>
<dbReference type="CDD" id="cd04037">
    <property type="entry name" value="C2E_Ferlin"/>
    <property type="match status" value="1"/>
</dbReference>
<dbReference type="InterPro" id="IPR000008">
    <property type="entry name" value="C2_dom"/>
</dbReference>
<dbReference type="SMART" id="SM01200">
    <property type="entry name" value="FerA"/>
    <property type="match status" value="1"/>
</dbReference>
<dbReference type="InterPro" id="IPR012560">
    <property type="entry name" value="Ferlin_A-domain"/>
</dbReference>
<dbReference type="PROSITE" id="PS50004">
    <property type="entry name" value="C2"/>
    <property type="match status" value="5"/>
</dbReference>
<dbReference type="InterPro" id="IPR055072">
    <property type="entry name" value="Ferlin_DSRM"/>
</dbReference>
<dbReference type="GO" id="GO:0046872">
    <property type="term" value="F:metal ion binding"/>
    <property type="evidence" value="ECO:0007669"/>
    <property type="project" value="UniProtKB-KW"/>
</dbReference>
<dbReference type="PANTHER" id="PTHR12546">
    <property type="entry name" value="FER-1-LIKE"/>
    <property type="match status" value="1"/>
</dbReference>
<feature type="domain" description="C2" evidence="14">
    <location>
        <begin position="236"/>
        <end position="357"/>
    </location>
</feature>
<dbReference type="Pfam" id="PF00168">
    <property type="entry name" value="C2"/>
    <property type="match status" value="6"/>
</dbReference>
<dbReference type="eggNOG" id="KOG1326">
    <property type="taxonomic scope" value="Eukaryota"/>
</dbReference>
<dbReference type="CDD" id="cd04017">
    <property type="entry name" value="C2D_Ferlin"/>
    <property type="match status" value="1"/>
</dbReference>
<feature type="chain" id="PRO_5003998926" evidence="13">
    <location>
        <begin position="21"/>
        <end position="1987"/>
    </location>
</feature>
<feature type="domain" description="C2" evidence="14">
    <location>
        <begin position="1396"/>
        <end position="1516"/>
    </location>
</feature>
<dbReference type="SMART" id="SM01202">
    <property type="entry name" value="FerI"/>
    <property type="match status" value="1"/>
</dbReference>
<keyword evidence="6" id="KW-0479">Metal-binding</keyword>
<dbReference type="Pfam" id="PF16165">
    <property type="entry name" value="Ferlin_C"/>
    <property type="match status" value="1"/>
</dbReference>
<dbReference type="InterPro" id="IPR037723">
    <property type="entry name" value="C2D_Ferlin"/>
</dbReference>
<feature type="domain" description="C2" evidence="14">
    <location>
        <begin position="992"/>
        <end position="1122"/>
    </location>
</feature>
<dbReference type="SMART" id="SM00239">
    <property type="entry name" value="C2"/>
    <property type="match status" value="5"/>
</dbReference>